<dbReference type="RefSeq" id="WP_091835575.1">
    <property type="nucleotide sequence ID" value="NZ_FOAN01000004.1"/>
</dbReference>
<accession>A0A1H7RI96</accession>
<dbReference type="InterPro" id="IPR052218">
    <property type="entry name" value="Preflagellin_Peptidase"/>
</dbReference>
<dbReference type="PANTHER" id="PTHR36506">
    <property type="entry name" value="PREFLAGELLIN PEPTIDASE"/>
    <property type="match status" value="1"/>
</dbReference>
<dbReference type="OrthoDB" id="5329005at2"/>
<feature type="transmembrane region" description="Helical" evidence="6">
    <location>
        <begin position="98"/>
        <end position="119"/>
    </location>
</feature>
<dbReference type="EMBL" id="FOAN01000004">
    <property type="protein sequence ID" value="SEL59903.1"/>
    <property type="molecule type" value="Genomic_DNA"/>
</dbReference>
<dbReference type="AlphaFoldDB" id="A0A1H7RI96"/>
<feature type="chain" id="PRO_5011720442" evidence="7">
    <location>
        <begin position="20"/>
        <end position="170"/>
    </location>
</feature>
<dbReference type="GO" id="GO:0004190">
    <property type="term" value="F:aspartic-type endopeptidase activity"/>
    <property type="evidence" value="ECO:0007669"/>
    <property type="project" value="InterPro"/>
</dbReference>
<proteinExistence type="predicted"/>
<dbReference type="GO" id="GO:0005886">
    <property type="term" value="C:plasma membrane"/>
    <property type="evidence" value="ECO:0007669"/>
    <property type="project" value="UniProtKB-SubCell"/>
</dbReference>
<keyword evidence="3 6" id="KW-0812">Transmembrane</keyword>
<feature type="domain" description="Prepilin type IV endopeptidase peptidase" evidence="8">
    <location>
        <begin position="11"/>
        <end position="114"/>
    </location>
</feature>
<dbReference type="Gene3D" id="1.20.120.1220">
    <property type="match status" value="1"/>
</dbReference>
<feature type="transmembrane region" description="Helical" evidence="6">
    <location>
        <begin position="57"/>
        <end position="78"/>
    </location>
</feature>
<protein>
    <submittedName>
        <fullName evidence="9">Prepilin peptidase CpaA</fullName>
    </submittedName>
</protein>
<keyword evidence="5 6" id="KW-0472">Membrane</keyword>
<dbReference type="Proteomes" id="UP000199664">
    <property type="component" value="Unassembled WGS sequence"/>
</dbReference>
<feature type="signal peptide" evidence="7">
    <location>
        <begin position="1"/>
        <end position="19"/>
    </location>
</feature>
<sequence length="170" mass="17881">MSISFFLILVVFPAAMAYAAASDMVSMTISNRLCLVLVAGFAICAGSVGLSWMQLGWHLAAGFLVLGVTFGFFAAGWIGGGDAKLAAVTALWFGFDQLLPYLFISAVAGGVLTLALLSLRSMPLPRPALGWSWAQRLHDKDEGVPYGIALAFAALVVLPETAIWRAAIGS</sequence>
<dbReference type="InterPro" id="IPR000045">
    <property type="entry name" value="Prepilin_IV_endopep_pep"/>
</dbReference>
<keyword evidence="10" id="KW-1185">Reference proteome</keyword>
<organism evidence="9 10">
    <name type="scientific">Bosea lupini</name>
    <dbReference type="NCBI Taxonomy" id="1036779"/>
    <lineage>
        <taxon>Bacteria</taxon>
        <taxon>Pseudomonadati</taxon>
        <taxon>Pseudomonadota</taxon>
        <taxon>Alphaproteobacteria</taxon>
        <taxon>Hyphomicrobiales</taxon>
        <taxon>Boseaceae</taxon>
        <taxon>Bosea</taxon>
    </lineage>
</organism>
<evidence type="ECO:0000256" key="2">
    <source>
        <dbReference type="ARBA" id="ARBA00022475"/>
    </source>
</evidence>
<dbReference type="PANTHER" id="PTHR36506:SF1">
    <property type="entry name" value="PREFLAGELLIN PEPTIDASE"/>
    <property type="match status" value="1"/>
</dbReference>
<name>A0A1H7RI96_9HYPH</name>
<evidence type="ECO:0000259" key="8">
    <source>
        <dbReference type="Pfam" id="PF01478"/>
    </source>
</evidence>
<keyword evidence="2" id="KW-1003">Cell membrane</keyword>
<comment type="subcellular location">
    <subcellularLocation>
        <location evidence="1">Cell membrane</location>
        <topology evidence="1">Multi-pass membrane protein</topology>
    </subcellularLocation>
</comment>
<keyword evidence="7" id="KW-0732">Signal</keyword>
<evidence type="ECO:0000256" key="6">
    <source>
        <dbReference type="SAM" id="Phobius"/>
    </source>
</evidence>
<reference evidence="10" key="1">
    <citation type="submission" date="2016-10" db="EMBL/GenBank/DDBJ databases">
        <authorList>
            <person name="Varghese N."/>
            <person name="Submissions S."/>
        </authorList>
    </citation>
    <scope>NUCLEOTIDE SEQUENCE [LARGE SCALE GENOMIC DNA]</scope>
    <source>
        <strain evidence="10">LMG 26383,CCUG 61248,R- 45681</strain>
    </source>
</reference>
<evidence type="ECO:0000313" key="10">
    <source>
        <dbReference type="Proteomes" id="UP000199664"/>
    </source>
</evidence>
<dbReference type="STRING" id="1036779.SAMN04515666_104409"/>
<dbReference type="Pfam" id="PF01478">
    <property type="entry name" value="Peptidase_A24"/>
    <property type="match status" value="1"/>
</dbReference>
<evidence type="ECO:0000256" key="3">
    <source>
        <dbReference type="ARBA" id="ARBA00022692"/>
    </source>
</evidence>
<feature type="transmembrane region" description="Helical" evidence="6">
    <location>
        <begin position="29"/>
        <end position="50"/>
    </location>
</feature>
<keyword evidence="4 6" id="KW-1133">Transmembrane helix</keyword>
<evidence type="ECO:0000256" key="4">
    <source>
        <dbReference type="ARBA" id="ARBA00022989"/>
    </source>
</evidence>
<evidence type="ECO:0000256" key="1">
    <source>
        <dbReference type="ARBA" id="ARBA00004651"/>
    </source>
</evidence>
<evidence type="ECO:0000313" key="9">
    <source>
        <dbReference type="EMBL" id="SEL59903.1"/>
    </source>
</evidence>
<gene>
    <name evidence="9" type="ORF">SAMN04515666_104409</name>
</gene>
<evidence type="ECO:0000256" key="7">
    <source>
        <dbReference type="SAM" id="SignalP"/>
    </source>
</evidence>
<evidence type="ECO:0000256" key="5">
    <source>
        <dbReference type="ARBA" id="ARBA00023136"/>
    </source>
</evidence>